<feature type="chain" id="PRO_5025593956" description="ASST-domain-containing protein" evidence="2">
    <location>
        <begin position="23"/>
        <end position="578"/>
    </location>
</feature>
<dbReference type="GeneID" id="54588592"/>
<reference evidence="3" key="1">
    <citation type="journal article" date="2020" name="Stud. Mycol.">
        <title>101 Dothideomycetes genomes: a test case for predicting lifestyles and emergence of pathogens.</title>
        <authorList>
            <person name="Haridas S."/>
            <person name="Albert R."/>
            <person name="Binder M."/>
            <person name="Bloem J."/>
            <person name="Labutti K."/>
            <person name="Salamov A."/>
            <person name="Andreopoulos B."/>
            <person name="Baker S."/>
            <person name="Barry K."/>
            <person name="Bills G."/>
            <person name="Bluhm B."/>
            <person name="Cannon C."/>
            <person name="Castanera R."/>
            <person name="Culley D."/>
            <person name="Daum C."/>
            <person name="Ezra D."/>
            <person name="Gonzalez J."/>
            <person name="Henrissat B."/>
            <person name="Kuo A."/>
            <person name="Liang C."/>
            <person name="Lipzen A."/>
            <person name="Lutzoni F."/>
            <person name="Magnuson J."/>
            <person name="Mondo S."/>
            <person name="Nolan M."/>
            <person name="Ohm R."/>
            <person name="Pangilinan J."/>
            <person name="Park H.-J."/>
            <person name="Ramirez L."/>
            <person name="Alfaro M."/>
            <person name="Sun H."/>
            <person name="Tritt A."/>
            <person name="Yoshinaga Y."/>
            <person name="Zwiers L.-H."/>
            <person name="Turgeon B."/>
            <person name="Goodwin S."/>
            <person name="Spatafora J."/>
            <person name="Crous P."/>
            <person name="Grigoriev I."/>
        </authorList>
    </citation>
    <scope>NUCLEOTIDE SEQUENCE</scope>
    <source>
        <strain evidence="3">CBS 122368</strain>
    </source>
</reference>
<dbReference type="Proteomes" id="UP000800094">
    <property type="component" value="Unassembled WGS sequence"/>
</dbReference>
<keyword evidence="4" id="KW-1185">Reference proteome</keyword>
<accession>A0A6A6IUM0</accession>
<protein>
    <recommendedName>
        <fullName evidence="5">ASST-domain-containing protein</fullName>
    </recommendedName>
</protein>
<dbReference type="PANTHER" id="PTHR35340">
    <property type="entry name" value="PQQ ENZYME REPEAT PROTEIN-RELATED"/>
    <property type="match status" value="1"/>
</dbReference>
<evidence type="ECO:0008006" key="5">
    <source>
        <dbReference type="Google" id="ProtNLM"/>
    </source>
</evidence>
<dbReference type="RefSeq" id="XP_033688304.1">
    <property type="nucleotide sequence ID" value="XM_033835262.1"/>
</dbReference>
<dbReference type="AlphaFoldDB" id="A0A6A6IUM0"/>
<dbReference type="PANTHER" id="PTHR35340:SF5">
    <property type="entry name" value="ASST-DOMAIN-CONTAINING PROTEIN"/>
    <property type="match status" value="1"/>
</dbReference>
<organism evidence="3 4">
    <name type="scientific">Trematosphaeria pertusa</name>
    <dbReference type="NCBI Taxonomy" id="390896"/>
    <lineage>
        <taxon>Eukaryota</taxon>
        <taxon>Fungi</taxon>
        <taxon>Dikarya</taxon>
        <taxon>Ascomycota</taxon>
        <taxon>Pezizomycotina</taxon>
        <taxon>Dothideomycetes</taxon>
        <taxon>Pleosporomycetidae</taxon>
        <taxon>Pleosporales</taxon>
        <taxon>Massarineae</taxon>
        <taxon>Trematosphaeriaceae</taxon>
        <taxon>Trematosphaeria</taxon>
    </lineage>
</organism>
<keyword evidence="2" id="KW-0732">Signal</keyword>
<feature type="region of interest" description="Disordered" evidence="1">
    <location>
        <begin position="508"/>
        <end position="548"/>
    </location>
</feature>
<dbReference type="InterPro" id="IPR039535">
    <property type="entry name" value="ASST-like"/>
</dbReference>
<evidence type="ECO:0000313" key="4">
    <source>
        <dbReference type="Proteomes" id="UP000800094"/>
    </source>
</evidence>
<evidence type="ECO:0000256" key="2">
    <source>
        <dbReference type="SAM" id="SignalP"/>
    </source>
</evidence>
<evidence type="ECO:0000313" key="3">
    <source>
        <dbReference type="EMBL" id="KAF2253300.1"/>
    </source>
</evidence>
<evidence type="ECO:0000256" key="1">
    <source>
        <dbReference type="SAM" id="MobiDB-lite"/>
    </source>
</evidence>
<dbReference type="InterPro" id="IPR053143">
    <property type="entry name" value="Arylsulfate_ST"/>
</dbReference>
<dbReference type="EMBL" id="ML987191">
    <property type="protein sequence ID" value="KAF2253300.1"/>
    <property type="molecule type" value="Genomic_DNA"/>
</dbReference>
<feature type="signal peptide" evidence="2">
    <location>
        <begin position="1"/>
        <end position="22"/>
    </location>
</feature>
<gene>
    <name evidence="3" type="ORF">BU26DRAFT_601456</name>
</gene>
<proteinExistence type="predicted"/>
<feature type="compositionally biased region" description="Low complexity" evidence="1">
    <location>
        <begin position="520"/>
        <end position="548"/>
    </location>
</feature>
<sequence>MRSLGVVTLAVSALSALPFVLAQDSVSYDIETYGTDDPSGTPFQTYQSNGDIKPPQIHINSNQSGLAEGFVFIGVDGQPTSGQNFPTIFDMSEDRMGTLVWTGNYTEPFDFKAQTYKGQPVLTFMIGELLNGYGHGSFYVLNQSYVEIAHFSPVGYENLGDIHEFTITSDDTALVLVYTPKQADLSELGGAEDGWIFENIFQEVNIETGELVFEWNASTHVGLNESYNSIQDVGTEASPFDYFHINSVEKDANGDYLVSARVMDCVYKISKDDGHIIWRLHGKQSDFDVEDAVNFAFQHDARWVDDDQTRMTLFDNGPTDEIGYSRGLLLAVDQDAMTVRLINQFYNAAQTFAQFEGSLQAIDPSDENTNYFLGYGNQPYFAEFDKDGNILLDAQFGATNTVNSYRAFKLPWQGKPLTKPDIHYDKDGNKAYFSWNGATDVENWIVFTANATDSTTWYNVTSARRTGFETTIDLTDIKLETYVRAKAVNSTGGKLGWTKASDGTSLYDASDDVQEDSNNSTSTSTSTGTSTTAAPTSSSATAAAPSSSTTGAAVRAAQRVIEQVYVVAVVVVGGLALA</sequence>
<dbReference type="Pfam" id="PF14269">
    <property type="entry name" value="Arylsulfotran_2"/>
    <property type="match status" value="1"/>
</dbReference>
<name>A0A6A6IUM0_9PLEO</name>
<dbReference type="OrthoDB" id="5427350at2759"/>